<proteinExistence type="predicted"/>
<feature type="domain" description="GP-PDE" evidence="2">
    <location>
        <begin position="52"/>
        <end position="114"/>
    </location>
</feature>
<reference evidence="3" key="1">
    <citation type="submission" date="2020-08" db="EMBL/GenBank/DDBJ databases">
        <title>A bifunctional nitrone conjugated secondary metabolite targeting the ribosome.</title>
        <authorList>
            <person name="Limbrick E.M."/>
            <person name="Graf M."/>
            <person name="Derewacz D.K."/>
            <person name="Nguyen F."/>
            <person name="Spraggins J.M."/>
            <person name="Wieland M."/>
            <person name="Ynigez-Gutierrez A.E."/>
            <person name="Reisman B.J."/>
            <person name="Zinshteyn B."/>
            <person name="McCulloch K."/>
            <person name="Iverson T.M."/>
            <person name="Green R."/>
            <person name="Wilson D.N."/>
            <person name="Bachmann B.O."/>
        </authorList>
    </citation>
    <scope>NUCLEOTIDE SEQUENCE</scope>
    <source>
        <strain evidence="3">Africana</strain>
    </source>
</reference>
<evidence type="ECO:0000259" key="2">
    <source>
        <dbReference type="Pfam" id="PF03009"/>
    </source>
</evidence>
<dbReference type="Gene3D" id="3.20.20.190">
    <property type="entry name" value="Phosphatidylinositol (PI) phosphodiesterase"/>
    <property type="match status" value="1"/>
</dbReference>
<dbReference type="GO" id="GO:0008081">
    <property type="term" value="F:phosphoric diester hydrolase activity"/>
    <property type="evidence" value="ECO:0007669"/>
    <property type="project" value="InterPro"/>
</dbReference>
<dbReference type="Pfam" id="PF03009">
    <property type="entry name" value="GDPD"/>
    <property type="match status" value="1"/>
</dbReference>
<protein>
    <recommendedName>
        <fullName evidence="2">GP-PDE domain-containing protein</fullName>
    </recommendedName>
</protein>
<dbReference type="EMBL" id="CP058905">
    <property type="protein sequence ID" value="QLK00370.1"/>
    <property type="molecule type" value="Genomic_DNA"/>
</dbReference>
<organism evidence="3">
    <name type="scientific">Micromonospora carbonacea</name>
    <dbReference type="NCBI Taxonomy" id="47853"/>
    <lineage>
        <taxon>Bacteria</taxon>
        <taxon>Bacillati</taxon>
        <taxon>Actinomycetota</taxon>
        <taxon>Actinomycetes</taxon>
        <taxon>Micromonosporales</taxon>
        <taxon>Micromonosporaceae</taxon>
        <taxon>Micromonospora</taxon>
    </lineage>
</organism>
<sequence>MTSSSPRTPPPARCPPAGGPSTASGRARRPAARHRHQRHPEDHLRPELTPVAVARELGVTAYNPTGAALLARPAVVADLPAAGVAVMAWTVDSPAQWQQLERIGTDGIITNRPAELAGWNAAGQLGAAGPTVSIAAPADGVELDRAQRPVLTVPATDAVTVTLDGAAVPVGEPLDLTGLAAGAHRLRAEVIGPRGTATAEATFTVAVTPAGLGHLVLTSGVKDSALTVLTEHLVKGRYAKLARYVDQHAGRFLPEAKARVIAADARTLANR</sequence>
<feature type="region of interest" description="Disordered" evidence="1">
    <location>
        <begin position="1"/>
        <end position="44"/>
    </location>
</feature>
<dbReference type="GO" id="GO:0006629">
    <property type="term" value="P:lipid metabolic process"/>
    <property type="evidence" value="ECO:0007669"/>
    <property type="project" value="InterPro"/>
</dbReference>
<evidence type="ECO:0000313" key="3">
    <source>
        <dbReference type="EMBL" id="QLK00370.1"/>
    </source>
</evidence>
<feature type="compositionally biased region" description="Pro residues" evidence="1">
    <location>
        <begin position="7"/>
        <end position="18"/>
    </location>
</feature>
<dbReference type="InterPro" id="IPR030395">
    <property type="entry name" value="GP_PDE_dom"/>
</dbReference>
<name>A0A7D6CER7_9ACTN</name>
<feature type="compositionally biased region" description="Basic residues" evidence="1">
    <location>
        <begin position="26"/>
        <end position="38"/>
    </location>
</feature>
<dbReference type="SUPFAM" id="SSF51695">
    <property type="entry name" value="PLC-like phosphodiesterases"/>
    <property type="match status" value="1"/>
</dbReference>
<accession>A0A7D6CER7</accession>
<dbReference type="AlphaFoldDB" id="A0A7D6CER7"/>
<evidence type="ECO:0000256" key="1">
    <source>
        <dbReference type="SAM" id="MobiDB-lite"/>
    </source>
</evidence>
<gene>
    <name evidence="3" type="ORF">HZU44_10105</name>
</gene>
<dbReference type="InterPro" id="IPR017946">
    <property type="entry name" value="PLC-like_Pdiesterase_TIM-brl"/>
</dbReference>